<dbReference type="Proteomes" id="UP000008834">
    <property type="component" value="Chromosome"/>
</dbReference>
<protein>
    <submittedName>
        <fullName evidence="3">Serine/threonine protein kinase</fullName>
        <ecNumber evidence="3">2.7.11.1</ecNumber>
    </submittedName>
</protein>
<keyword evidence="3" id="KW-0808">Transferase</keyword>
<organism evidence="3 4">
    <name type="scientific">Borrelia hermsii (strain HS1 / DAH)</name>
    <dbReference type="NCBI Taxonomy" id="314723"/>
    <lineage>
        <taxon>Bacteria</taxon>
        <taxon>Pseudomonadati</taxon>
        <taxon>Spirochaetota</taxon>
        <taxon>Spirochaetia</taxon>
        <taxon>Spirochaetales</taxon>
        <taxon>Borreliaceae</taxon>
        <taxon>Borrelia</taxon>
    </lineage>
</organism>
<evidence type="ECO:0000259" key="2">
    <source>
        <dbReference type="PROSITE" id="PS51178"/>
    </source>
</evidence>
<accession>A0AA34R3G9</accession>
<keyword evidence="1" id="KW-0472">Membrane</keyword>
<feature type="domain" description="PASTA" evidence="2">
    <location>
        <begin position="67"/>
        <end position="134"/>
    </location>
</feature>
<feature type="domain" description="PASTA" evidence="2">
    <location>
        <begin position="135"/>
        <end position="208"/>
    </location>
</feature>
<keyword evidence="3" id="KW-0418">Kinase</keyword>
<dbReference type="InterPro" id="IPR005543">
    <property type="entry name" value="PASTA_dom"/>
</dbReference>
<dbReference type="SMART" id="SM00740">
    <property type="entry name" value="PASTA"/>
    <property type="match status" value="3"/>
</dbReference>
<evidence type="ECO:0000313" key="4">
    <source>
        <dbReference type="Proteomes" id="UP000008834"/>
    </source>
</evidence>
<dbReference type="EMBL" id="CP000048">
    <property type="protein sequence ID" value="AAX16585.1"/>
    <property type="molecule type" value="Genomic_DNA"/>
</dbReference>
<keyword evidence="3" id="KW-0723">Serine/threonine-protein kinase</keyword>
<dbReference type="AlphaFoldDB" id="A0AA34R3G9"/>
<dbReference type="Gene3D" id="3.30.10.20">
    <property type="match status" value="2"/>
</dbReference>
<dbReference type="GeneID" id="71842875"/>
<dbReference type="RefSeq" id="WP_012421842.1">
    <property type="nucleotide sequence ID" value="NC_010673.1"/>
</dbReference>
<proteinExistence type="predicted"/>
<dbReference type="PROSITE" id="PS51178">
    <property type="entry name" value="PASTA"/>
    <property type="match status" value="2"/>
</dbReference>
<dbReference type="CDD" id="cd06577">
    <property type="entry name" value="PASTA_pknB"/>
    <property type="match status" value="3"/>
</dbReference>
<reference evidence="4" key="1">
    <citation type="submission" date="2004-12" db="EMBL/GenBank/DDBJ databases">
        <title>The genome sequence of Borrelia hermsii and Borrelia turicatae: comparative analysis of two agents of endemic N. America relapsing fever.</title>
        <authorList>
            <person name="Porcella S.F."/>
            <person name="Raffel S.J."/>
            <person name="Schrumpf M.E."/>
            <person name="Montgomery B."/>
            <person name="Smith T."/>
            <person name="Schwan T.G."/>
        </authorList>
    </citation>
    <scope>NUCLEOTIDE SEQUENCE [LARGE SCALE GENOMIC DNA]</scope>
    <source>
        <strain evidence="4">HS1 / DAH</strain>
    </source>
</reference>
<dbReference type="KEGG" id="bhr:BH0063"/>
<keyword evidence="1" id="KW-0812">Transmembrane</keyword>
<evidence type="ECO:0000256" key="1">
    <source>
        <dbReference type="SAM" id="Phobius"/>
    </source>
</evidence>
<sequence length="352" mass="39085">MSDNKLPHNKLFLDSKNLNNRNNLHEHDLNFDSKIPTLPKHVANGLVLTIFGSLIISCAIFFIFLKGSDIVVVPNLSGLYIEDAITELQDKELIPYVELKFSSTSLDKGKVIDQSPKAGTVLRLDSKVKIFISKGAVINKVDNFIGKNIDDVLINLKANSINNNRILYHLLKPIEIESTLSKGTIIRQEPSPGTKIASLVDLQFLVSKGQEEAPTRYVKNYVGLYYKDAIISLLNDEINFDVNLSTGSDFGSVIFQSLSPGSKVENLDKLTITINEPKNNGTGIFGILTYKLDIYPSSVDIMVKVKDSNGNSSLLYSFRSRGGLIKLPYEALKGSIIELYIYDRLVNQTVVN</sequence>
<dbReference type="Pfam" id="PF03793">
    <property type="entry name" value="PASTA"/>
    <property type="match status" value="3"/>
</dbReference>
<evidence type="ECO:0000313" key="3">
    <source>
        <dbReference type="EMBL" id="AAX16585.1"/>
    </source>
</evidence>
<dbReference type="GO" id="GO:0004674">
    <property type="term" value="F:protein serine/threonine kinase activity"/>
    <property type="evidence" value="ECO:0007669"/>
    <property type="project" value="UniProtKB-KW"/>
</dbReference>
<feature type="transmembrane region" description="Helical" evidence="1">
    <location>
        <begin position="42"/>
        <end position="65"/>
    </location>
</feature>
<dbReference type="EC" id="2.7.11.1" evidence="3"/>
<keyword evidence="1" id="KW-1133">Transmembrane helix</keyword>
<name>A0AA34R3G9_BORHD</name>
<gene>
    <name evidence="3" type="ordered locus">BH0063</name>
</gene>